<accession>A0AAV5V221</accession>
<organism evidence="2 4">
    <name type="scientific">Pristionchus fissidentatus</name>
    <dbReference type="NCBI Taxonomy" id="1538716"/>
    <lineage>
        <taxon>Eukaryota</taxon>
        <taxon>Metazoa</taxon>
        <taxon>Ecdysozoa</taxon>
        <taxon>Nematoda</taxon>
        <taxon>Chromadorea</taxon>
        <taxon>Rhabditida</taxon>
        <taxon>Rhabditina</taxon>
        <taxon>Diplogasteromorpha</taxon>
        <taxon>Diplogasteroidea</taxon>
        <taxon>Neodiplogasteridae</taxon>
        <taxon>Pristionchus</taxon>
    </lineage>
</organism>
<keyword evidence="4" id="KW-1185">Reference proteome</keyword>
<dbReference type="AlphaFoldDB" id="A0AAV5V221"/>
<evidence type="ECO:0000313" key="3">
    <source>
        <dbReference type="EMBL" id="GMT37470.1"/>
    </source>
</evidence>
<dbReference type="Proteomes" id="UP001432322">
    <property type="component" value="Unassembled WGS sequence"/>
</dbReference>
<name>A0AAV5V221_9BILA</name>
<evidence type="ECO:0000313" key="4">
    <source>
        <dbReference type="Proteomes" id="UP001432322"/>
    </source>
</evidence>
<gene>
    <name evidence="3" type="ORF">PFISCL1PPCAC_28767</name>
    <name evidence="2" type="ORF">PFISCL1PPCAC_3911</name>
</gene>
<sequence>GDMERSRKAMAPRVQEKEKELVLRLFMKHTRVLIDHKAERGKNINEERTMAWDDILTSARRLLRPNTISVTRIRSICNKAMSVIRRFGNLVSRYQSMTGGGNDRDIEDQINRFHAQMSAAEADLYERYKGSPALQGNHPLADSMRLNQAVKQSYDREREMNEGQEEEDGMNGQYGNDEMANEFPS</sequence>
<feature type="region of interest" description="Disordered" evidence="1">
    <location>
        <begin position="133"/>
        <end position="185"/>
    </location>
</feature>
<dbReference type="EMBL" id="BTSY01000001">
    <property type="protein sequence ID" value="GMT12614.1"/>
    <property type="molecule type" value="Genomic_DNA"/>
</dbReference>
<proteinExistence type="predicted"/>
<evidence type="ECO:0000256" key="1">
    <source>
        <dbReference type="SAM" id="MobiDB-lite"/>
    </source>
</evidence>
<dbReference type="EMBL" id="BTSY01000147">
    <property type="protein sequence ID" value="GMT37470.1"/>
    <property type="molecule type" value="Genomic_DNA"/>
</dbReference>
<feature type="non-terminal residue" evidence="2">
    <location>
        <position position="185"/>
    </location>
</feature>
<comment type="caution">
    <text evidence="2">The sequence shown here is derived from an EMBL/GenBank/DDBJ whole genome shotgun (WGS) entry which is preliminary data.</text>
</comment>
<feature type="non-terminal residue" evidence="2">
    <location>
        <position position="1"/>
    </location>
</feature>
<reference evidence="2" key="1">
    <citation type="submission" date="2023-10" db="EMBL/GenBank/DDBJ databases">
        <title>Genome assembly of Pristionchus species.</title>
        <authorList>
            <person name="Yoshida K."/>
            <person name="Sommer R.J."/>
        </authorList>
    </citation>
    <scope>NUCLEOTIDE SEQUENCE</scope>
    <source>
        <strain evidence="2">RS5133</strain>
    </source>
</reference>
<protein>
    <submittedName>
        <fullName evidence="2">Uncharacterized protein</fullName>
    </submittedName>
</protein>
<evidence type="ECO:0000313" key="2">
    <source>
        <dbReference type="EMBL" id="GMT12614.1"/>
    </source>
</evidence>